<dbReference type="KEGG" id="hat:RC74_09775"/>
<dbReference type="AlphaFoldDB" id="A0A126UZP7"/>
<keyword evidence="2" id="KW-1185">Reference proteome</keyword>
<organism evidence="1 2">
    <name type="scientific">Falsihalocynthiibacter arcticus</name>
    <dbReference type="NCBI Taxonomy" id="1579316"/>
    <lineage>
        <taxon>Bacteria</taxon>
        <taxon>Pseudomonadati</taxon>
        <taxon>Pseudomonadota</taxon>
        <taxon>Alphaproteobacteria</taxon>
        <taxon>Rhodobacterales</taxon>
        <taxon>Roseobacteraceae</taxon>
        <taxon>Falsihalocynthiibacter</taxon>
    </lineage>
</organism>
<evidence type="ECO:0000313" key="2">
    <source>
        <dbReference type="Proteomes" id="UP000070371"/>
    </source>
</evidence>
<gene>
    <name evidence="1" type="ORF">RC74_09775</name>
</gene>
<protein>
    <submittedName>
        <fullName evidence="1">Uncharacterized protein</fullName>
    </submittedName>
</protein>
<dbReference type="Proteomes" id="UP000070371">
    <property type="component" value="Chromosome"/>
</dbReference>
<accession>A0A126UZP7</accession>
<dbReference type="EMBL" id="CP014327">
    <property type="protein sequence ID" value="AML51510.1"/>
    <property type="molecule type" value="Genomic_DNA"/>
</dbReference>
<evidence type="ECO:0000313" key="1">
    <source>
        <dbReference type="EMBL" id="AML51510.1"/>
    </source>
</evidence>
<proteinExistence type="predicted"/>
<reference evidence="1 2" key="1">
    <citation type="submission" date="2016-02" db="EMBL/GenBank/DDBJ databases">
        <title>Complete genome sequence of Halocynthiibacter arcticus PAMC 20958t from arctic marine sediment.</title>
        <authorList>
            <person name="Lee Y.M."/>
            <person name="Baek K."/>
            <person name="Lee H.K."/>
            <person name="Shin S.C."/>
        </authorList>
    </citation>
    <scope>NUCLEOTIDE SEQUENCE [LARGE SCALE GENOMIC DNA]</scope>
    <source>
        <strain evidence="1">PAMC 20958</strain>
    </source>
</reference>
<name>A0A126UZP7_9RHOB</name>
<dbReference type="STRING" id="1579316.RC74_09775"/>
<sequence length="102" mass="11448">MIGGYILTADSFLLRFKSSERIPLALFESLIAQLMSRPQQVKHAPEREGTMSAQGLEVIDHTVQLTHEWINELRDRLAWEQQSRCPASAARDNGANSRSPAT</sequence>